<proteinExistence type="predicted"/>
<sequence length="198" mass="23058">MASVIRQKWAKRLLAAACAAFLGVLLCAGAGFAQEQGPDGFNGIPWGASREGLGNLVKLKQRGNADFYINTKEDFRYEGFPQPRIVYGFIADRLYGVYVDVDSQELYDRLLEQWTARYGEPRIVDELETYVRQWRFEHLKVKLKKNKRSGAMKLAYYHTPLYEHVELVMDEAVQEIDEKKSDRLYWLEMMRMRDSSMP</sequence>
<evidence type="ECO:0000256" key="1">
    <source>
        <dbReference type="SAM" id="SignalP"/>
    </source>
</evidence>
<name>A0A7M3MAM8_9BACT</name>
<dbReference type="EMBL" id="QMIE01000020">
    <property type="protein sequence ID" value="TVM14842.1"/>
    <property type="molecule type" value="Genomic_DNA"/>
</dbReference>
<dbReference type="RefSeq" id="WP_144304345.1">
    <property type="nucleotide sequence ID" value="NZ_QMIE01000020.1"/>
</dbReference>
<dbReference type="AlphaFoldDB" id="A0A7M3MAM8"/>
<keyword evidence="1" id="KW-0732">Signal</keyword>
<accession>A0A7M3MAM8</accession>
<reference evidence="2 3" key="1">
    <citation type="submission" date="2018-06" db="EMBL/GenBank/DDBJ databases">
        <title>Complete genome of Desulfovibrio indonesiensis P37SLT.</title>
        <authorList>
            <person name="Crispim J.S."/>
            <person name="Vidigal P.M.P."/>
            <person name="Silva L.C.F."/>
            <person name="Laguardia C.N."/>
            <person name="Araujo L.C."/>
            <person name="Dias R.S."/>
            <person name="Sousa M.P."/>
            <person name="Paula S.O."/>
            <person name="Silva C."/>
        </authorList>
    </citation>
    <scope>NUCLEOTIDE SEQUENCE [LARGE SCALE GENOMIC DNA]</scope>
    <source>
        <strain evidence="2 3">P37SLT</strain>
    </source>
</reference>
<protein>
    <submittedName>
        <fullName evidence="2">Uncharacterized protein</fullName>
    </submittedName>
</protein>
<evidence type="ECO:0000313" key="3">
    <source>
        <dbReference type="Proteomes" id="UP000448292"/>
    </source>
</evidence>
<feature type="signal peptide" evidence="1">
    <location>
        <begin position="1"/>
        <end position="33"/>
    </location>
</feature>
<comment type="caution">
    <text evidence="2">The sequence shown here is derived from an EMBL/GenBank/DDBJ whole genome shotgun (WGS) entry which is preliminary data.</text>
</comment>
<dbReference type="Proteomes" id="UP000448292">
    <property type="component" value="Unassembled WGS sequence"/>
</dbReference>
<gene>
    <name evidence="2" type="ORF">DPQ33_16590</name>
</gene>
<feature type="chain" id="PRO_5029832078" evidence="1">
    <location>
        <begin position="34"/>
        <end position="198"/>
    </location>
</feature>
<organism evidence="2 3">
    <name type="scientific">Oceanidesulfovibrio indonesiensis</name>
    <dbReference type="NCBI Taxonomy" id="54767"/>
    <lineage>
        <taxon>Bacteria</taxon>
        <taxon>Pseudomonadati</taxon>
        <taxon>Thermodesulfobacteriota</taxon>
        <taxon>Desulfovibrionia</taxon>
        <taxon>Desulfovibrionales</taxon>
        <taxon>Desulfovibrionaceae</taxon>
        <taxon>Oceanidesulfovibrio</taxon>
    </lineage>
</organism>
<evidence type="ECO:0000313" key="2">
    <source>
        <dbReference type="EMBL" id="TVM14842.1"/>
    </source>
</evidence>
<keyword evidence="3" id="KW-1185">Reference proteome</keyword>
<dbReference type="OrthoDB" id="5446374at2"/>